<dbReference type="AlphaFoldDB" id="A0A2B4SHD1"/>
<dbReference type="InterPro" id="IPR019734">
    <property type="entry name" value="TPR_rpt"/>
</dbReference>
<dbReference type="SMART" id="SM00028">
    <property type="entry name" value="TPR"/>
    <property type="match status" value="7"/>
</dbReference>
<feature type="repeat" description="TPR" evidence="7">
    <location>
        <begin position="275"/>
        <end position="308"/>
    </location>
</feature>
<gene>
    <name evidence="8" type="primary">CDC16</name>
    <name evidence="8" type="ORF">AWC38_SpisGene7266</name>
</gene>
<dbReference type="GO" id="GO:0005680">
    <property type="term" value="C:anaphase-promoting complex"/>
    <property type="evidence" value="ECO:0007669"/>
    <property type="project" value="TreeGrafter"/>
</dbReference>
<keyword evidence="5 7" id="KW-0802">TPR repeat</keyword>
<sequence>MHLYKTALFWADKAVSLSNGDIQDVYWLAQTLFLTAQFHRASHVLRSRGGVLQTSLACRYLAAKCHAECKQWQEALEVLDMEQKEPTEKDLAEICFVGGTKKLESAVCLLKGVVYEAMDNRALATDCFKDALKNDVRCFEAFDLLVSHHMLTDKEERELLSSLPFSEQCMPEEVDLLKFLYEGKMKRYCKPVDPKLPPGLESLYDNLDVVAGMAERHFYNCSYHQSYKMTSAVLMSDPYHEACLPIHITCLVELKKMNELFYLGHKLVDNYPHKAVAWYAVGCYYYVIEKYEQARRYFSKATSLERVYGPAWLAFGHAFAAEGEHDQAMAAYFTASKLMPRCHLPLLYIGLEYGKTNNAKLAERFFEQALILSPDDPFVKQEMGVIAFQNGDYLSAEKNFKAALQKAQITSGEVLSETWETLLSNLGHACRKLGRYQEALRYHKQALVLVPNKASTFSALGFVSSLLGNHHEAIGYFHKALGIQREDTFSVHMLGETLEQLTIEVNTDMKEDNDISMEMDNRSGEERVINPANWEALATDRSKWRTAVKTVIRYREAEGRVVGGVK</sequence>
<evidence type="ECO:0000313" key="9">
    <source>
        <dbReference type="Proteomes" id="UP000225706"/>
    </source>
</evidence>
<dbReference type="Gene3D" id="1.25.40.10">
    <property type="entry name" value="Tetratricopeptide repeat domain"/>
    <property type="match status" value="1"/>
</dbReference>
<feature type="repeat" description="TPR" evidence="7">
    <location>
        <begin position="343"/>
        <end position="376"/>
    </location>
</feature>
<keyword evidence="9" id="KW-1185">Reference proteome</keyword>
<keyword evidence="2" id="KW-0677">Repeat</keyword>
<dbReference type="Pfam" id="PF13181">
    <property type="entry name" value="TPR_8"/>
    <property type="match status" value="1"/>
</dbReference>
<evidence type="ECO:0000256" key="4">
    <source>
        <dbReference type="ARBA" id="ARBA00022786"/>
    </source>
</evidence>
<dbReference type="Pfam" id="PF12895">
    <property type="entry name" value="ANAPC3"/>
    <property type="match status" value="1"/>
</dbReference>
<evidence type="ECO:0000313" key="8">
    <source>
        <dbReference type="EMBL" id="PFX27998.1"/>
    </source>
</evidence>
<comment type="caution">
    <text evidence="8">The sequence shown here is derived from an EMBL/GenBank/DDBJ whole genome shotgun (WGS) entry which is preliminary data.</text>
</comment>
<organism evidence="8 9">
    <name type="scientific">Stylophora pistillata</name>
    <name type="common">Smooth cauliflower coral</name>
    <dbReference type="NCBI Taxonomy" id="50429"/>
    <lineage>
        <taxon>Eukaryota</taxon>
        <taxon>Metazoa</taxon>
        <taxon>Cnidaria</taxon>
        <taxon>Anthozoa</taxon>
        <taxon>Hexacorallia</taxon>
        <taxon>Scleractinia</taxon>
        <taxon>Astrocoeniina</taxon>
        <taxon>Pocilloporidae</taxon>
        <taxon>Stylophora</taxon>
    </lineage>
</organism>
<dbReference type="Proteomes" id="UP000225706">
    <property type="component" value="Unassembled WGS sequence"/>
</dbReference>
<reference evidence="9" key="1">
    <citation type="journal article" date="2017" name="bioRxiv">
        <title>Comparative analysis of the genomes of Stylophora pistillata and Acropora digitifera provides evidence for extensive differences between species of corals.</title>
        <authorList>
            <person name="Voolstra C.R."/>
            <person name="Li Y."/>
            <person name="Liew Y.J."/>
            <person name="Baumgarten S."/>
            <person name="Zoccola D."/>
            <person name="Flot J.-F."/>
            <person name="Tambutte S."/>
            <person name="Allemand D."/>
            <person name="Aranda M."/>
        </authorList>
    </citation>
    <scope>NUCLEOTIDE SEQUENCE [LARGE SCALE GENOMIC DNA]</scope>
</reference>
<dbReference type="STRING" id="50429.A0A2B4SHD1"/>
<dbReference type="EMBL" id="LSMT01000091">
    <property type="protein sequence ID" value="PFX27998.1"/>
    <property type="molecule type" value="Genomic_DNA"/>
</dbReference>
<dbReference type="OrthoDB" id="10006270at2759"/>
<proteinExistence type="predicted"/>
<dbReference type="SUPFAM" id="SSF48452">
    <property type="entry name" value="TPR-like"/>
    <property type="match status" value="2"/>
</dbReference>
<evidence type="ECO:0000256" key="2">
    <source>
        <dbReference type="ARBA" id="ARBA00022737"/>
    </source>
</evidence>
<evidence type="ECO:0000256" key="5">
    <source>
        <dbReference type="ARBA" id="ARBA00022803"/>
    </source>
</evidence>
<dbReference type="InterPro" id="IPR011990">
    <property type="entry name" value="TPR-like_helical_dom_sf"/>
</dbReference>
<evidence type="ECO:0000256" key="6">
    <source>
        <dbReference type="ARBA" id="ARBA00023306"/>
    </source>
</evidence>
<dbReference type="PANTHER" id="PTHR12558:SF9">
    <property type="entry name" value="CELL DIVISION CYCLE PROTEIN 16 HOMOLOG"/>
    <property type="match status" value="1"/>
</dbReference>
<evidence type="ECO:0000256" key="7">
    <source>
        <dbReference type="PROSITE-ProRule" id="PRU00339"/>
    </source>
</evidence>
<dbReference type="PROSITE" id="PS50005">
    <property type="entry name" value="TPR"/>
    <property type="match status" value="5"/>
</dbReference>
<dbReference type="GO" id="GO:0045842">
    <property type="term" value="P:positive regulation of mitotic metaphase/anaphase transition"/>
    <property type="evidence" value="ECO:0007669"/>
    <property type="project" value="TreeGrafter"/>
</dbReference>
<feature type="repeat" description="TPR" evidence="7">
    <location>
        <begin position="309"/>
        <end position="342"/>
    </location>
</feature>
<feature type="repeat" description="TPR" evidence="7">
    <location>
        <begin position="420"/>
        <end position="453"/>
    </location>
</feature>
<evidence type="ECO:0000256" key="1">
    <source>
        <dbReference type="ARBA" id="ARBA00022618"/>
    </source>
</evidence>
<dbReference type="GO" id="GO:0005737">
    <property type="term" value="C:cytoplasm"/>
    <property type="evidence" value="ECO:0007669"/>
    <property type="project" value="TreeGrafter"/>
</dbReference>
<feature type="repeat" description="TPR" evidence="7">
    <location>
        <begin position="454"/>
        <end position="487"/>
    </location>
</feature>
<keyword evidence="6" id="KW-0131">Cell cycle</keyword>
<accession>A0A2B4SHD1</accession>
<keyword evidence="4" id="KW-0833">Ubl conjugation pathway</keyword>
<dbReference type="Pfam" id="PF13424">
    <property type="entry name" value="TPR_12"/>
    <property type="match status" value="1"/>
</dbReference>
<evidence type="ECO:0000256" key="3">
    <source>
        <dbReference type="ARBA" id="ARBA00022776"/>
    </source>
</evidence>
<keyword evidence="3" id="KW-0498">Mitosis</keyword>
<protein>
    <submittedName>
        <fullName evidence="8">Cell division cycle protein 16-like</fullName>
    </submittedName>
</protein>
<dbReference type="PANTHER" id="PTHR12558">
    <property type="entry name" value="CELL DIVISION CYCLE 16,23,27"/>
    <property type="match status" value="1"/>
</dbReference>
<dbReference type="GO" id="GO:0051301">
    <property type="term" value="P:cell division"/>
    <property type="evidence" value="ECO:0007669"/>
    <property type="project" value="UniProtKB-KW"/>
</dbReference>
<dbReference type="GO" id="GO:0031145">
    <property type="term" value="P:anaphase-promoting complex-dependent catabolic process"/>
    <property type="evidence" value="ECO:0007669"/>
    <property type="project" value="TreeGrafter"/>
</dbReference>
<dbReference type="GO" id="GO:0016567">
    <property type="term" value="P:protein ubiquitination"/>
    <property type="evidence" value="ECO:0007669"/>
    <property type="project" value="TreeGrafter"/>
</dbReference>
<name>A0A2B4SHD1_STYPI</name>
<keyword evidence="1 8" id="KW-0132">Cell division</keyword>